<evidence type="ECO:0000313" key="1">
    <source>
        <dbReference type="EMBL" id="EOQ94746.1"/>
    </source>
</evidence>
<comment type="caution">
    <text evidence="1">The sequence shown here is derived from an EMBL/GenBank/DDBJ whole genome shotgun (WGS) entry which is preliminary data.</text>
</comment>
<sequence length="202" mass="22730">MDVIPIRGVTCTTGVNSFFGLKSKPDSTVGTTGFKNRFLPSNPVCSRSPFFFNCETKRDTVSRFNRNTAPKYSFEAKHPPLACKETISAYNLVWFGVRPKSSIHWATQTPVLFDSFITTPYAQHKPSASKKSFLFLDSQQQEDKPSVLLLKTGKFLRTSYLEFIGIPGDVYKRNKLWKTAFGYGDTSPIQSLLALDSIFCQV</sequence>
<protein>
    <submittedName>
        <fullName evidence="1">Uncharacterized protein</fullName>
    </submittedName>
</protein>
<gene>
    <name evidence="1" type="ORF">LEP1GSC195_0323</name>
</gene>
<proteinExistence type="predicted"/>
<dbReference type="Proteomes" id="UP000013984">
    <property type="component" value="Unassembled WGS sequence"/>
</dbReference>
<reference evidence="1" key="1">
    <citation type="submission" date="2013-04" db="EMBL/GenBank/DDBJ databases">
        <authorList>
            <person name="Harkins D.M."/>
            <person name="Durkin A.S."/>
            <person name="Brinkac L.M."/>
            <person name="Haft D.H."/>
            <person name="Selengut J.D."/>
            <person name="Sanka R."/>
            <person name="DePew J."/>
            <person name="Purushe J."/>
            <person name="Galloway R.L."/>
            <person name="Vinetz J.M."/>
            <person name="Sutton G.G."/>
            <person name="Nierman W.C."/>
            <person name="Fouts D.E."/>
        </authorList>
    </citation>
    <scope>NUCLEOTIDE SEQUENCE [LARGE SCALE GENOMIC DNA]</scope>
    <source>
        <strain evidence="1">CDC</strain>
    </source>
</reference>
<keyword evidence="2" id="KW-1185">Reference proteome</keyword>
<evidence type="ECO:0000313" key="2">
    <source>
        <dbReference type="Proteomes" id="UP000013984"/>
    </source>
</evidence>
<name>R8ZXQ6_9LEPT</name>
<dbReference type="AlphaFoldDB" id="R8ZXQ6"/>
<accession>R8ZXQ6</accession>
<organism evidence="1 2">
    <name type="scientific">Leptospira wolbachii serovar Codice str. CDC</name>
    <dbReference type="NCBI Taxonomy" id="1218599"/>
    <lineage>
        <taxon>Bacteria</taxon>
        <taxon>Pseudomonadati</taxon>
        <taxon>Spirochaetota</taxon>
        <taxon>Spirochaetia</taxon>
        <taxon>Leptospirales</taxon>
        <taxon>Leptospiraceae</taxon>
        <taxon>Leptospira</taxon>
    </lineage>
</organism>
<dbReference type="EMBL" id="AOGZ02000024">
    <property type="protein sequence ID" value="EOQ94746.1"/>
    <property type="molecule type" value="Genomic_DNA"/>
</dbReference>